<accession>A0A0E0AAX2</accession>
<organism evidence="2">
    <name type="scientific">Oryza glumipatula</name>
    <dbReference type="NCBI Taxonomy" id="40148"/>
    <lineage>
        <taxon>Eukaryota</taxon>
        <taxon>Viridiplantae</taxon>
        <taxon>Streptophyta</taxon>
        <taxon>Embryophyta</taxon>
        <taxon>Tracheophyta</taxon>
        <taxon>Spermatophyta</taxon>
        <taxon>Magnoliopsida</taxon>
        <taxon>Liliopsida</taxon>
        <taxon>Poales</taxon>
        <taxon>Poaceae</taxon>
        <taxon>BOP clade</taxon>
        <taxon>Oryzoideae</taxon>
        <taxon>Oryzeae</taxon>
        <taxon>Oryzinae</taxon>
        <taxon>Oryza</taxon>
    </lineage>
</organism>
<evidence type="ECO:0000313" key="2">
    <source>
        <dbReference type="EnsemblPlants" id="OGLUM06G19600.1"/>
    </source>
</evidence>
<evidence type="ECO:0000256" key="1">
    <source>
        <dbReference type="SAM" id="MobiDB-lite"/>
    </source>
</evidence>
<feature type="region of interest" description="Disordered" evidence="1">
    <location>
        <begin position="1"/>
        <end position="23"/>
    </location>
</feature>
<reference evidence="2" key="1">
    <citation type="submission" date="2015-04" db="UniProtKB">
        <authorList>
            <consortium name="EnsemblPlants"/>
        </authorList>
    </citation>
    <scope>IDENTIFICATION</scope>
</reference>
<sequence>MSKCDDKVAKQLGNEAARHEEARCRGDVVTKRWRGNKQVRGRGCMAMKKRHNKDMQVITVGLIGHPRITYDPCPYFAHQRAGRT</sequence>
<keyword evidence="3" id="KW-1185">Reference proteome</keyword>
<evidence type="ECO:0000313" key="3">
    <source>
        <dbReference type="Proteomes" id="UP000026961"/>
    </source>
</evidence>
<dbReference type="AlphaFoldDB" id="A0A0E0AAX2"/>
<dbReference type="Gramene" id="OGLUM06G19600.1">
    <property type="protein sequence ID" value="OGLUM06G19600.1"/>
    <property type="gene ID" value="OGLUM06G19600"/>
</dbReference>
<name>A0A0E0AAX2_9ORYZ</name>
<reference evidence="2" key="2">
    <citation type="submission" date="2018-05" db="EMBL/GenBank/DDBJ databases">
        <title>OgluRS3 (Oryza glumaepatula Reference Sequence Version 3).</title>
        <authorList>
            <person name="Zhang J."/>
            <person name="Kudrna D."/>
            <person name="Lee S."/>
            <person name="Talag J."/>
            <person name="Welchert J."/>
            <person name="Wing R.A."/>
        </authorList>
    </citation>
    <scope>NUCLEOTIDE SEQUENCE [LARGE SCALE GENOMIC DNA]</scope>
</reference>
<dbReference type="EnsemblPlants" id="OGLUM06G19600.1">
    <property type="protein sequence ID" value="OGLUM06G19600.1"/>
    <property type="gene ID" value="OGLUM06G19600"/>
</dbReference>
<dbReference type="HOGENOM" id="CLU_2531148_0_0_1"/>
<proteinExistence type="predicted"/>
<dbReference type="Proteomes" id="UP000026961">
    <property type="component" value="Chromosome 6"/>
</dbReference>
<protein>
    <submittedName>
        <fullName evidence="2">Uncharacterized protein</fullName>
    </submittedName>
</protein>